<evidence type="ECO:0000256" key="3">
    <source>
        <dbReference type="ARBA" id="ARBA00022679"/>
    </source>
</evidence>
<dbReference type="AlphaFoldDB" id="A0AAW1RTE5"/>
<dbReference type="GO" id="GO:0016757">
    <property type="term" value="F:glycosyltransferase activity"/>
    <property type="evidence" value="ECO:0007669"/>
    <property type="project" value="UniProtKB-KW"/>
</dbReference>
<evidence type="ECO:0000256" key="5">
    <source>
        <dbReference type="ARBA" id="ARBA00023180"/>
    </source>
</evidence>
<dbReference type="Pfam" id="PF02485">
    <property type="entry name" value="Branch"/>
    <property type="match status" value="1"/>
</dbReference>
<feature type="compositionally biased region" description="Basic and acidic residues" evidence="6">
    <location>
        <begin position="400"/>
        <end position="411"/>
    </location>
</feature>
<gene>
    <name evidence="7" type="ORF">WJX74_007846</name>
</gene>
<evidence type="ECO:0000256" key="1">
    <source>
        <dbReference type="ARBA" id="ARBA00004606"/>
    </source>
</evidence>
<feature type="region of interest" description="Disordered" evidence="6">
    <location>
        <begin position="395"/>
        <end position="430"/>
    </location>
</feature>
<organism evidence="7 8">
    <name type="scientific">Apatococcus lobatus</name>
    <dbReference type="NCBI Taxonomy" id="904363"/>
    <lineage>
        <taxon>Eukaryota</taxon>
        <taxon>Viridiplantae</taxon>
        <taxon>Chlorophyta</taxon>
        <taxon>core chlorophytes</taxon>
        <taxon>Trebouxiophyceae</taxon>
        <taxon>Chlorellales</taxon>
        <taxon>Chlorellaceae</taxon>
        <taxon>Apatococcus</taxon>
    </lineage>
</organism>
<evidence type="ECO:0000256" key="4">
    <source>
        <dbReference type="ARBA" id="ARBA00023136"/>
    </source>
</evidence>
<feature type="compositionally biased region" description="Polar residues" evidence="6">
    <location>
        <begin position="1"/>
        <end position="21"/>
    </location>
</feature>
<comment type="subcellular location">
    <subcellularLocation>
        <location evidence="1">Membrane</location>
        <topology evidence="1">Single-pass type II membrane protein</topology>
    </subcellularLocation>
</comment>
<dbReference type="Proteomes" id="UP001438707">
    <property type="component" value="Unassembled WGS sequence"/>
</dbReference>
<keyword evidence="3" id="KW-0808">Transferase</keyword>
<name>A0AAW1RTE5_9CHLO</name>
<dbReference type="PANTHER" id="PTHR31042:SF145">
    <property type="entry name" value="CORE-2_I-BRANCHING BETA-1,6-N-ACETYLGLUCOSAMINYLTRANSFERASE FAMILY PROTEIN"/>
    <property type="match status" value="1"/>
</dbReference>
<keyword evidence="4" id="KW-0472">Membrane</keyword>
<evidence type="ECO:0000313" key="7">
    <source>
        <dbReference type="EMBL" id="KAK9836778.1"/>
    </source>
</evidence>
<reference evidence="7 8" key="1">
    <citation type="journal article" date="2024" name="Nat. Commun.">
        <title>Phylogenomics reveals the evolutionary origins of lichenization in chlorophyte algae.</title>
        <authorList>
            <person name="Puginier C."/>
            <person name="Libourel C."/>
            <person name="Otte J."/>
            <person name="Skaloud P."/>
            <person name="Haon M."/>
            <person name="Grisel S."/>
            <person name="Petersen M."/>
            <person name="Berrin J.G."/>
            <person name="Delaux P.M."/>
            <person name="Dal Grande F."/>
            <person name="Keller J."/>
        </authorList>
    </citation>
    <scope>NUCLEOTIDE SEQUENCE [LARGE SCALE GENOMIC DNA]</scope>
    <source>
        <strain evidence="7 8">SAG 2145</strain>
    </source>
</reference>
<comment type="caution">
    <text evidence="7">The sequence shown here is derived from an EMBL/GenBank/DDBJ whole genome shotgun (WGS) entry which is preliminary data.</text>
</comment>
<dbReference type="EMBL" id="JALJOS010000007">
    <property type="protein sequence ID" value="KAK9836778.1"/>
    <property type="molecule type" value="Genomic_DNA"/>
</dbReference>
<protein>
    <submittedName>
        <fullName evidence="7">Uncharacterized protein</fullName>
    </submittedName>
</protein>
<dbReference type="PANTHER" id="PTHR31042">
    <property type="entry name" value="CORE-2/I-BRANCHING BETA-1,6-N-ACETYLGLUCOSAMINYLTRANSFERASE FAMILY PROTEIN-RELATED"/>
    <property type="match status" value="1"/>
</dbReference>
<evidence type="ECO:0000313" key="8">
    <source>
        <dbReference type="Proteomes" id="UP001438707"/>
    </source>
</evidence>
<dbReference type="InterPro" id="IPR003406">
    <property type="entry name" value="Glyco_trans_14"/>
</dbReference>
<keyword evidence="2" id="KW-0328">Glycosyltransferase</keyword>
<keyword evidence="5" id="KW-0325">Glycoprotein</keyword>
<evidence type="ECO:0000256" key="6">
    <source>
        <dbReference type="SAM" id="MobiDB-lite"/>
    </source>
</evidence>
<dbReference type="GO" id="GO:0016020">
    <property type="term" value="C:membrane"/>
    <property type="evidence" value="ECO:0007669"/>
    <property type="project" value="UniProtKB-SubCell"/>
</dbReference>
<evidence type="ECO:0000256" key="2">
    <source>
        <dbReference type="ARBA" id="ARBA00022676"/>
    </source>
</evidence>
<proteinExistence type="predicted"/>
<feature type="region of interest" description="Disordered" evidence="6">
    <location>
        <begin position="1"/>
        <end position="24"/>
    </location>
</feature>
<accession>A0AAW1RTE5</accession>
<keyword evidence="8" id="KW-1185">Reference proteome</keyword>
<dbReference type="InterPro" id="IPR044174">
    <property type="entry name" value="BC10-like"/>
</dbReference>
<sequence length="925" mass="102490">MPALSSQQVSACQHSALTSRRGSPLRLTRQRWGCRSRQRKAISHVEAAHNANDGIGAKIGRFARQLQGALPLVGIISRLASPSGGIASDKLAYPEFCRMVLDKPPEGFNECLQDWGQRHGPPGSRRLVMLFLWMAREGAALVPRQKVMSAAKRVRVTQDIEIEVERFEAAAQETTEKYEYVSPPEPALQQIVDMAVDALCLLSLGVKESETIPSADADALVSIVPGCFIGQNDLLTPEHQQGQNSSAPCIMRRAAPNGAQLHHATWKRAWIRGACGLLAVVCISSLTYELAFSAQRLAPAPAAPEDINAGSTSGSYVPTTARVMPPGDPLKGTSMPEFVLPERGAVRQGLLKASVTGADDPLAASEPDNMIADSLRAQLRSAARPMLSDQMLENAAEQGTRPEMDAAELSKARRKERLRSQGKGSATDDATNVATAMGARAESLEQPARLNARLRSTVSIIGRNRQDLPPESRSWLTKVQETIINNLALKWEDAEEAKLRAGLEDMQQGNPDPVRISPAKRVSNLFRRNQPKIGPAQPADTCAQLLQIPKVAIMFLSRGALHHEQTWKDWFTYIHGHVPVHLLQAANCSSELTEQLQQVCGSGQGSDTISQQHLFSVYVHAPPSSLGFPPSDPFTKRLISQRLETEWGRWSLVEASRLLLQAALQEPLNQRFVLVSESCIPLYPPTTTWQQLLSEEKSRIDACKLEGHEVHQRRWTDLMDFEGLHWWHWRKSSQWFMFTRAHAEVAVNDTAIADKFRQHCDGEVIEYGRKRDCFPDEHYYPTLLATQGRDVETDCRGWVMHVDWSQQGAHPRSYTQREISAARLRLLRMPTDNCGYPAAIKTSADLFVNASTATLETCSHEAASFASTLGYQCPLFARKFPADTADALHKLMGDCRNRLRIINGPQCSPQLRRHLLELDPSALNL</sequence>